<feature type="domain" description="Peptidase M20 dimerisation" evidence="8">
    <location>
        <begin position="697"/>
        <end position="850"/>
    </location>
</feature>
<keyword evidence="2" id="KW-0645">Protease</keyword>
<dbReference type="SMART" id="SM00320">
    <property type="entry name" value="WD40"/>
    <property type="match status" value="3"/>
</dbReference>
<dbReference type="GO" id="GO:0006508">
    <property type="term" value="P:proteolysis"/>
    <property type="evidence" value="ECO:0007669"/>
    <property type="project" value="UniProtKB-KW"/>
</dbReference>
<evidence type="ECO:0000313" key="10">
    <source>
        <dbReference type="Proteomes" id="UP000553632"/>
    </source>
</evidence>
<comment type="caution">
    <text evidence="9">The sequence shown here is derived from an EMBL/GenBank/DDBJ whole genome shotgun (WGS) entry which is preliminary data.</text>
</comment>
<gene>
    <name evidence="9" type="primary">CNDP2_7</name>
    <name evidence="9" type="ORF">FOZ63_026943</name>
</gene>
<accession>A0A7J6T0Z4</accession>
<evidence type="ECO:0000256" key="7">
    <source>
        <dbReference type="SAM" id="MobiDB-lite"/>
    </source>
</evidence>
<dbReference type="PROSITE" id="PS00678">
    <property type="entry name" value="WD_REPEATS_1"/>
    <property type="match status" value="1"/>
</dbReference>
<keyword evidence="5" id="KW-0378">Hydrolase</keyword>
<proteinExistence type="predicted"/>
<dbReference type="SUPFAM" id="SSF50978">
    <property type="entry name" value="WD40 repeat-like"/>
    <property type="match status" value="1"/>
</dbReference>
<dbReference type="InterPro" id="IPR011650">
    <property type="entry name" value="Peptidase_M20_dimer"/>
</dbReference>
<dbReference type="InterPro" id="IPR036322">
    <property type="entry name" value="WD40_repeat_dom_sf"/>
</dbReference>
<dbReference type="EMBL" id="JABANO010014318">
    <property type="protein sequence ID" value="KAF4738773.1"/>
    <property type="molecule type" value="Genomic_DNA"/>
</dbReference>
<dbReference type="PANTHER" id="PTHR43270:SF4">
    <property type="entry name" value="CARNOSINE DIPEPTIDASE 2, ISOFORM A"/>
    <property type="match status" value="1"/>
</dbReference>
<evidence type="ECO:0000259" key="8">
    <source>
        <dbReference type="Pfam" id="PF07687"/>
    </source>
</evidence>
<keyword evidence="4" id="KW-0677">Repeat</keyword>
<evidence type="ECO:0000256" key="2">
    <source>
        <dbReference type="ARBA" id="ARBA00022670"/>
    </source>
</evidence>
<name>A0A7J6T0Z4_PEROL</name>
<evidence type="ECO:0000256" key="4">
    <source>
        <dbReference type="ARBA" id="ARBA00022737"/>
    </source>
</evidence>
<dbReference type="InterPro" id="IPR001680">
    <property type="entry name" value="WD40_rpt"/>
</dbReference>
<organism evidence="9 10">
    <name type="scientific">Perkinsus olseni</name>
    <name type="common">Perkinsus atlanticus</name>
    <dbReference type="NCBI Taxonomy" id="32597"/>
    <lineage>
        <taxon>Eukaryota</taxon>
        <taxon>Sar</taxon>
        <taxon>Alveolata</taxon>
        <taxon>Perkinsozoa</taxon>
        <taxon>Perkinsea</taxon>
        <taxon>Perkinsida</taxon>
        <taxon>Perkinsidae</taxon>
        <taxon>Perkinsus</taxon>
    </lineage>
</organism>
<dbReference type="InterPro" id="IPR051458">
    <property type="entry name" value="Cyt/Met_Dipeptidase"/>
</dbReference>
<feature type="region of interest" description="Disordered" evidence="7">
    <location>
        <begin position="13"/>
        <end position="34"/>
    </location>
</feature>
<evidence type="ECO:0000313" key="9">
    <source>
        <dbReference type="EMBL" id="KAF4738773.1"/>
    </source>
</evidence>
<keyword evidence="3" id="KW-0479">Metal-binding</keyword>
<dbReference type="Gene3D" id="3.30.70.360">
    <property type="match status" value="1"/>
</dbReference>
<dbReference type="Pfam" id="PF07687">
    <property type="entry name" value="M20_dimer"/>
    <property type="match status" value="1"/>
</dbReference>
<sequence length="971" mass="105240">LVVVIVHVAYSSAPGDGQGREDQKKQGEKESQEVLAEDHPWSAFRVALDHHTTLRVSLGDIITSVAFLEGSSSGRQLLLADVDGYLSALDSRPGPLAWSEDWHCRGHEGGINEAPLEDGHFLTCSIDKTAAVWSTTIGGREPVEVGTLTGGHDRSVASVAGCLRRRLAVTGGRDCRVCSWDIDTQQRISSTWTSRNVVTRLRILPESLSVIQLSEDLQFRVWDMRTAALVHSAPCGPDQLVSCAVGRDATCPIICGSKGFTPSQCRVKVFEPRCSWKELVSSSEHPCISYLSDRVAVAVSKGGEVALIDSATLELVSRSTLACSAGGAPQALTSVDCCDGMVAVGGAGVFKVRVMAVQAGGRAIEPMGERMMLVSANCIEVVMSEEFTLNIEESNAPHALPKVDYGAVPASATGGFSSNLASSPYHPVTPQNLLPSPSIPYKPMTVQMQQDLSSAECDAVASVQTMADECELGFRETNQSITVDPAKDLYKAMYEWIDLNQNVFVSRLAEAVAIPSVSGDPTLRPRVLQTVAWATKWCESLGAVTEPVDLGLQTLPDGSRIVRPPALFATFESTLPAAPTLCVYGHLDVQPASKEDGWDTEPFQLTEKDGNLYGRGATDDKGPVLCWLWFVEFHRKFNLPLPCNLKCVFEGMEESGSEGLEECLKSVSETFFHDVDGICISDNYWMGLERPCVTWGIRGNVYFAVEVRGGTKDLHSGAHGGAVQEPMTDLIKIMSTLVDSATGKILVPGIYDEVDELTEEEKERYERCDFDVASYANEDTGGMPLLSQDKATILMARSRYPTLSLHGIEGAFAGAGAKTVIPRTVVGKFSIRTVPHMTIDHVAECVKRHVVKVFDTLGSKNRLKVNVIHAGKPWVGDLNGYNYRAAAAATKQVWGVEPDYTREGGSIPITLTFEEVSGGKPAILLPIGQGNDGAHSQNEKISRRNYIMGAKTLGTYVYEFSRMTQEEKAKH</sequence>
<dbReference type="SUPFAM" id="SSF53187">
    <property type="entry name" value="Zn-dependent exopeptidases"/>
    <property type="match status" value="1"/>
</dbReference>
<evidence type="ECO:0000256" key="6">
    <source>
        <dbReference type="PROSITE-ProRule" id="PRU00221"/>
    </source>
</evidence>
<dbReference type="Gene3D" id="2.130.10.10">
    <property type="entry name" value="YVTN repeat-like/Quinoprotein amine dehydrogenase"/>
    <property type="match status" value="1"/>
</dbReference>
<evidence type="ECO:0000256" key="1">
    <source>
        <dbReference type="ARBA" id="ARBA00022574"/>
    </source>
</evidence>
<dbReference type="Pfam" id="PF01546">
    <property type="entry name" value="Peptidase_M20"/>
    <property type="match status" value="1"/>
</dbReference>
<reference evidence="9 10" key="1">
    <citation type="submission" date="2020-04" db="EMBL/GenBank/DDBJ databases">
        <title>Perkinsus olseni comparative genomics.</title>
        <authorList>
            <person name="Bogema D.R."/>
        </authorList>
    </citation>
    <scope>NUCLEOTIDE SEQUENCE [LARGE SCALE GENOMIC DNA]</scope>
    <source>
        <strain evidence="9 10">ATCC PRA-207</strain>
    </source>
</reference>
<protein>
    <submittedName>
        <fullName evidence="9">Metallopeptidase M20</fullName>
    </submittedName>
</protein>
<dbReference type="GO" id="GO:0008233">
    <property type="term" value="F:peptidase activity"/>
    <property type="evidence" value="ECO:0007669"/>
    <property type="project" value="UniProtKB-KW"/>
</dbReference>
<evidence type="ECO:0000256" key="3">
    <source>
        <dbReference type="ARBA" id="ARBA00022723"/>
    </source>
</evidence>
<dbReference type="InterPro" id="IPR015943">
    <property type="entry name" value="WD40/YVTN_repeat-like_dom_sf"/>
</dbReference>
<dbReference type="PANTHER" id="PTHR43270">
    <property type="entry name" value="BETA-ALA-HIS DIPEPTIDASE"/>
    <property type="match status" value="1"/>
</dbReference>
<dbReference type="AlphaFoldDB" id="A0A7J6T0Z4"/>
<dbReference type="Proteomes" id="UP000553632">
    <property type="component" value="Unassembled WGS sequence"/>
</dbReference>
<keyword evidence="10" id="KW-1185">Reference proteome</keyword>
<dbReference type="PROSITE" id="PS50082">
    <property type="entry name" value="WD_REPEATS_2"/>
    <property type="match status" value="1"/>
</dbReference>
<evidence type="ECO:0000256" key="5">
    <source>
        <dbReference type="ARBA" id="ARBA00022801"/>
    </source>
</evidence>
<dbReference type="CDD" id="cd05676">
    <property type="entry name" value="M20_dipept_like_CNDP"/>
    <property type="match status" value="1"/>
</dbReference>
<feature type="non-terminal residue" evidence="9">
    <location>
        <position position="1"/>
    </location>
</feature>
<dbReference type="GO" id="GO:0046872">
    <property type="term" value="F:metal ion binding"/>
    <property type="evidence" value="ECO:0007669"/>
    <property type="project" value="UniProtKB-KW"/>
</dbReference>
<keyword evidence="1 6" id="KW-0853">WD repeat</keyword>
<dbReference type="InterPro" id="IPR002933">
    <property type="entry name" value="Peptidase_M20"/>
</dbReference>
<dbReference type="Gene3D" id="3.40.630.10">
    <property type="entry name" value="Zn peptidases"/>
    <property type="match status" value="1"/>
</dbReference>
<feature type="compositionally biased region" description="Basic and acidic residues" evidence="7">
    <location>
        <begin position="18"/>
        <end position="34"/>
    </location>
</feature>
<dbReference type="InterPro" id="IPR019775">
    <property type="entry name" value="WD40_repeat_CS"/>
</dbReference>
<feature type="repeat" description="WD" evidence="6">
    <location>
        <begin position="149"/>
        <end position="190"/>
    </location>
</feature>